<keyword evidence="7 8" id="KW-0807">Transducer</keyword>
<keyword evidence="6 8" id="KW-0675">Receptor</keyword>
<dbReference type="PANTHER" id="PTHR24235:SF18">
    <property type="entry name" value="G-PROTEIN COUPLED RECEPTORS FAMILY 1 PROFILE DOMAIN-CONTAINING PROTEIN"/>
    <property type="match status" value="1"/>
</dbReference>
<dbReference type="GO" id="GO:0008188">
    <property type="term" value="F:neuropeptide receptor activity"/>
    <property type="evidence" value="ECO:0007669"/>
    <property type="project" value="TreeGrafter"/>
</dbReference>
<proteinExistence type="inferred from homology"/>
<evidence type="ECO:0000313" key="12">
    <source>
        <dbReference type="WBParaSite" id="Minc3s01010g19832"/>
    </source>
</evidence>
<keyword evidence="3 9" id="KW-1133">Transmembrane helix</keyword>
<dbReference type="AlphaFoldDB" id="A0A914LXL5"/>
<dbReference type="GO" id="GO:0005886">
    <property type="term" value="C:plasma membrane"/>
    <property type="evidence" value="ECO:0007669"/>
    <property type="project" value="TreeGrafter"/>
</dbReference>
<feature type="transmembrane region" description="Helical" evidence="9">
    <location>
        <begin position="358"/>
        <end position="384"/>
    </location>
</feature>
<evidence type="ECO:0000256" key="8">
    <source>
        <dbReference type="RuleBase" id="RU000688"/>
    </source>
</evidence>
<dbReference type="SUPFAM" id="SSF81321">
    <property type="entry name" value="Family A G protein-coupled receptor-like"/>
    <property type="match status" value="2"/>
</dbReference>
<dbReference type="PROSITE" id="PS00237">
    <property type="entry name" value="G_PROTEIN_RECEP_F1_1"/>
    <property type="match status" value="1"/>
</dbReference>
<sequence length="543" mass="61268">MEQQFINTEEDQCIDIKEFLWTNSSDLTSLPIVMGFFAFLYSAIVLTSILGNILVILSVCQYRSLQSVRNLFIVSLSVSDIVISVVSGTITPIVAFTKIWPFGQLLCKWVPVIQGVSLCFSTLTLTSISVDRFLLIVTPLKPSIQKCCACRIVALNCAIALAISIPILFNQAMVDWPPFCGQFCTEDWSNSSIQRSLYGTFVLFTQFVFPFLIITSCYVMISIKINSGMRTKRCSSAEVAKFSDYCSSNVRCDKFLSSSFGTDEGNSLYINEQKLQNGMLMAGDGAMKVAMDQRKMVLSRRIRTNRMLIGRCLGTRMRKDALAISIPILFNQAMVDWPPFCGQFCTEDWSNSSIQRSLYGTFVLFTQFVFPFLIITSCYVMISIKINSGMRTKRCSSAEVAKFSDYCSSNVRCDKFLSSSFGTDEGNSLYINEQKLQNGMLMAGDGAMKVAMDQRKMVLSRRIRTNRMLIGRCLGTRMRKGILRLSKTSLMAMVAVFFCCWAPSVIFNFLRDYQWLPNFVIAQEYLFGTTTHCLSIRQVYNLS</sequence>
<feature type="domain" description="G-protein coupled receptors family 1 profile" evidence="10">
    <location>
        <begin position="51"/>
        <end position="543"/>
    </location>
</feature>
<evidence type="ECO:0000259" key="10">
    <source>
        <dbReference type="PROSITE" id="PS50262"/>
    </source>
</evidence>
<feature type="transmembrane region" description="Helical" evidence="9">
    <location>
        <begin position="488"/>
        <end position="510"/>
    </location>
</feature>
<feature type="transmembrane region" description="Helical" evidence="9">
    <location>
        <begin position="115"/>
        <end position="137"/>
    </location>
</feature>
<feature type="transmembrane region" description="Helical" evidence="9">
    <location>
        <begin position="197"/>
        <end position="223"/>
    </location>
</feature>
<feature type="transmembrane region" description="Helical" evidence="9">
    <location>
        <begin position="71"/>
        <end position="95"/>
    </location>
</feature>
<evidence type="ECO:0000256" key="1">
    <source>
        <dbReference type="ARBA" id="ARBA00004141"/>
    </source>
</evidence>
<dbReference type="InterPro" id="IPR000276">
    <property type="entry name" value="GPCR_Rhodpsn"/>
</dbReference>
<keyword evidence="2 8" id="KW-0812">Transmembrane</keyword>
<comment type="subcellular location">
    <subcellularLocation>
        <location evidence="1">Membrane</location>
        <topology evidence="1">Multi-pass membrane protein</topology>
    </subcellularLocation>
</comment>
<feature type="transmembrane region" description="Helical" evidence="9">
    <location>
        <begin position="32"/>
        <end position="59"/>
    </location>
</feature>
<evidence type="ECO:0000256" key="9">
    <source>
        <dbReference type="SAM" id="Phobius"/>
    </source>
</evidence>
<keyword evidence="11" id="KW-1185">Reference proteome</keyword>
<evidence type="ECO:0000256" key="6">
    <source>
        <dbReference type="ARBA" id="ARBA00023170"/>
    </source>
</evidence>
<dbReference type="InterPro" id="IPR017452">
    <property type="entry name" value="GPCR_Rhodpsn_7TM"/>
</dbReference>
<dbReference type="Gene3D" id="1.20.1070.10">
    <property type="entry name" value="Rhodopsin 7-helix transmembrane proteins"/>
    <property type="match status" value="2"/>
</dbReference>
<keyword evidence="4 8" id="KW-0297">G-protein coupled receptor</keyword>
<organism evidence="11 12">
    <name type="scientific">Meloidogyne incognita</name>
    <name type="common">Southern root-knot nematode worm</name>
    <name type="synonym">Oxyuris incognita</name>
    <dbReference type="NCBI Taxonomy" id="6306"/>
    <lineage>
        <taxon>Eukaryota</taxon>
        <taxon>Metazoa</taxon>
        <taxon>Ecdysozoa</taxon>
        <taxon>Nematoda</taxon>
        <taxon>Chromadorea</taxon>
        <taxon>Rhabditida</taxon>
        <taxon>Tylenchina</taxon>
        <taxon>Tylenchomorpha</taxon>
        <taxon>Tylenchoidea</taxon>
        <taxon>Meloidogynidae</taxon>
        <taxon>Meloidogyninae</taxon>
        <taxon>Meloidogyne</taxon>
        <taxon>Meloidogyne incognita group</taxon>
    </lineage>
</organism>
<dbReference type="PANTHER" id="PTHR24235">
    <property type="entry name" value="NEUROPEPTIDE Y RECEPTOR"/>
    <property type="match status" value="1"/>
</dbReference>
<feature type="transmembrane region" description="Helical" evidence="9">
    <location>
        <begin position="321"/>
        <end position="338"/>
    </location>
</feature>
<dbReference type="Pfam" id="PF00001">
    <property type="entry name" value="7tm_1"/>
    <property type="match status" value="2"/>
</dbReference>
<keyword evidence="5 9" id="KW-0472">Membrane</keyword>
<dbReference type="GO" id="GO:0042923">
    <property type="term" value="F:neuropeptide binding"/>
    <property type="evidence" value="ECO:0007669"/>
    <property type="project" value="TreeGrafter"/>
</dbReference>
<dbReference type="Proteomes" id="UP000887563">
    <property type="component" value="Unplaced"/>
</dbReference>
<comment type="similarity">
    <text evidence="8">Belongs to the G-protein coupled receptor 1 family.</text>
</comment>
<evidence type="ECO:0000256" key="2">
    <source>
        <dbReference type="ARBA" id="ARBA00022692"/>
    </source>
</evidence>
<dbReference type="WBParaSite" id="Minc3s01010g19832">
    <property type="protein sequence ID" value="Minc3s01010g19832"/>
    <property type="gene ID" value="Minc3s01010g19832"/>
</dbReference>
<evidence type="ECO:0000256" key="7">
    <source>
        <dbReference type="ARBA" id="ARBA00023224"/>
    </source>
</evidence>
<dbReference type="PROSITE" id="PS50262">
    <property type="entry name" value="G_PROTEIN_RECEP_F1_2"/>
    <property type="match status" value="1"/>
</dbReference>
<accession>A0A914LXL5</accession>
<evidence type="ECO:0000313" key="11">
    <source>
        <dbReference type="Proteomes" id="UP000887563"/>
    </source>
</evidence>
<evidence type="ECO:0000256" key="3">
    <source>
        <dbReference type="ARBA" id="ARBA00022989"/>
    </source>
</evidence>
<dbReference type="GO" id="GO:0043005">
    <property type="term" value="C:neuron projection"/>
    <property type="evidence" value="ECO:0007669"/>
    <property type="project" value="TreeGrafter"/>
</dbReference>
<feature type="transmembrane region" description="Helical" evidence="9">
    <location>
        <begin position="149"/>
        <end position="169"/>
    </location>
</feature>
<dbReference type="PRINTS" id="PR00237">
    <property type="entry name" value="GPCRRHODOPSN"/>
</dbReference>
<protein>
    <submittedName>
        <fullName evidence="12">G-protein coupled receptors family 1 profile domain-containing protein</fullName>
    </submittedName>
</protein>
<name>A0A914LXL5_MELIC</name>
<evidence type="ECO:0000256" key="5">
    <source>
        <dbReference type="ARBA" id="ARBA00023136"/>
    </source>
</evidence>
<evidence type="ECO:0000256" key="4">
    <source>
        <dbReference type="ARBA" id="ARBA00023040"/>
    </source>
</evidence>
<reference evidence="12" key="1">
    <citation type="submission" date="2022-11" db="UniProtKB">
        <authorList>
            <consortium name="WormBaseParasite"/>
        </authorList>
    </citation>
    <scope>IDENTIFICATION</scope>
</reference>